<sequence>MSGVGSGYDLSVTTFSPEGRVFQTEYAGKATDNGVPCVGVCCKDGAILAVEKPEETKMMLPNSNRRIFTVSRHCGMAVPGKLPDGRQIVSRAQQEAENYKRFYGETIPTKVLTDRLANFCHVFSLYWHLRPLGSAALTASFDDDGPHVYLSETNGVSYRYYGIAVGKGRQGIKTELERMKLDQMTCKEALKAVCKCLIKQRDDSSNKKFEIELAWISEETGREFVRVPADLAKECEAAAKKEIEQEEDDDSDMEG</sequence>
<evidence type="ECO:0000256" key="1">
    <source>
        <dbReference type="ARBA" id="ARBA00002000"/>
    </source>
</evidence>
<dbReference type="GO" id="GO:0005737">
    <property type="term" value="C:cytoplasm"/>
    <property type="evidence" value="ECO:0007669"/>
    <property type="project" value="UniProtKB-SubCell"/>
</dbReference>
<dbReference type="PANTHER" id="PTHR11599">
    <property type="entry name" value="PROTEASOME SUBUNIT ALPHA/BETA"/>
    <property type="match status" value="1"/>
</dbReference>
<evidence type="ECO:0000256" key="6">
    <source>
        <dbReference type="ARBA" id="ARBA00022942"/>
    </source>
</evidence>
<comment type="function">
    <text evidence="1">The proteasome is a multicatalytic proteinase complex which is characterized by its ability to cleave peptides with Arg, Phe, Tyr, Leu, and Glu adjacent to the leaving group at neutral or slightly basic pH. The proteasome has an ATP-dependent proteolytic activity.</text>
</comment>
<accession>A0A5B8MWL3</accession>
<dbReference type="EMBL" id="CP031046">
    <property type="protein sequence ID" value="QDZ24566.1"/>
    <property type="molecule type" value="Genomic_DNA"/>
</dbReference>
<dbReference type="SUPFAM" id="SSF56235">
    <property type="entry name" value="N-terminal nucleophile aminohydrolases (Ntn hydrolases)"/>
    <property type="match status" value="1"/>
</dbReference>
<dbReference type="InterPro" id="IPR029055">
    <property type="entry name" value="Ntn_hydrolases_N"/>
</dbReference>
<evidence type="ECO:0000313" key="10">
    <source>
        <dbReference type="EMBL" id="QDZ24566.1"/>
    </source>
</evidence>
<dbReference type="SMART" id="SM00948">
    <property type="entry name" value="Proteasome_A_N"/>
    <property type="match status" value="1"/>
</dbReference>
<dbReference type="InterPro" id="IPR000426">
    <property type="entry name" value="Proteasome_asu_N"/>
</dbReference>
<reference evidence="10 11" key="1">
    <citation type="submission" date="2018-07" db="EMBL/GenBank/DDBJ databases">
        <title>The complete nuclear genome of the prasinophyte Chloropicon primus (CCMP1205).</title>
        <authorList>
            <person name="Pombert J.-F."/>
            <person name="Otis C."/>
            <person name="Turmel M."/>
            <person name="Lemieux C."/>
        </authorList>
    </citation>
    <scope>NUCLEOTIDE SEQUENCE [LARGE SCALE GENOMIC DNA]</scope>
    <source>
        <strain evidence="10 11">CCMP1205</strain>
    </source>
</reference>
<dbReference type="Gene3D" id="3.60.20.10">
    <property type="entry name" value="Glutamine Phosphoribosylpyrophosphate, subunit 1, domain 1"/>
    <property type="match status" value="1"/>
</dbReference>
<comment type="similarity">
    <text evidence="8">Belongs to the peptidase T1A family.</text>
</comment>
<keyword evidence="7" id="KW-0539">Nucleus</keyword>
<feature type="domain" description="Proteasome alpha-type subunits" evidence="9">
    <location>
        <begin position="8"/>
        <end position="30"/>
    </location>
</feature>
<proteinExistence type="inferred from homology"/>
<organism evidence="10 11">
    <name type="scientific">Chloropicon primus</name>
    <dbReference type="NCBI Taxonomy" id="1764295"/>
    <lineage>
        <taxon>Eukaryota</taxon>
        <taxon>Viridiplantae</taxon>
        <taxon>Chlorophyta</taxon>
        <taxon>Chloropicophyceae</taxon>
        <taxon>Chloropicales</taxon>
        <taxon>Chloropicaceae</taxon>
        <taxon>Chloropicon</taxon>
    </lineage>
</organism>
<dbReference type="InterPro" id="IPR050115">
    <property type="entry name" value="Proteasome_alpha"/>
</dbReference>
<evidence type="ECO:0000256" key="5">
    <source>
        <dbReference type="ARBA" id="ARBA00022490"/>
    </source>
</evidence>
<dbReference type="PROSITE" id="PS51475">
    <property type="entry name" value="PROTEASOME_ALPHA_2"/>
    <property type="match status" value="1"/>
</dbReference>
<evidence type="ECO:0000256" key="7">
    <source>
        <dbReference type="ARBA" id="ARBA00023242"/>
    </source>
</evidence>
<dbReference type="STRING" id="1764295.A0A5B8MWL3"/>
<dbReference type="Pfam" id="PF10584">
    <property type="entry name" value="Proteasome_A_N"/>
    <property type="match status" value="1"/>
</dbReference>
<keyword evidence="11" id="KW-1185">Reference proteome</keyword>
<dbReference type="GO" id="GO:0019773">
    <property type="term" value="C:proteasome core complex, alpha-subunit complex"/>
    <property type="evidence" value="ECO:0007669"/>
    <property type="project" value="UniProtKB-UniRule"/>
</dbReference>
<evidence type="ECO:0000256" key="3">
    <source>
        <dbReference type="ARBA" id="ARBA00004496"/>
    </source>
</evidence>
<dbReference type="InterPro" id="IPR001353">
    <property type="entry name" value="Proteasome_sua/b"/>
</dbReference>
<dbReference type="GO" id="GO:0005634">
    <property type="term" value="C:nucleus"/>
    <property type="evidence" value="ECO:0007669"/>
    <property type="project" value="UniProtKB-SubCell"/>
</dbReference>
<evidence type="ECO:0000259" key="9">
    <source>
        <dbReference type="SMART" id="SM00948"/>
    </source>
</evidence>
<dbReference type="AlphaFoldDB" id="A0A5B8MWL3"/>
<evidence type="ECO:0000256" key="4">
    <source>
        <dbReference type="ARBA" id="ARBA00021338"/>
    </source>
</evidence>
<dbReference type="Proteomes" id="UP000316726">
    <property type="component" value="Chromosome 13"/>
</dbReference>
<comment type="subcellular location">
    <subcellularLocation>
        <location evidence="3">Cytoplasm</location>
    </subcellularLocation>
    <subcellularLocation>
        <location evidence="2">Nucleus</location>
    </subcellularLocation>
</comment>
<dbReference type="GO" id="GO:0006511">
    <property type="term" value="P:ubiquitin-dependent protein catabolic process"/>
    <property type="evidence" value="ECO:0007669"/>
    <property type="project" value="InterPro"/>
</dbReference>
<evidence type="ECO:0000313" key="11">
    <source>
        <dbReference type="Proteomes" id="UP000316726"/>
    </source>
</evidence>
<dbReference type="InterPro" id="IPR023332">
    <property type="entry name" value="Proteasome_alpha-type"/>
</dbReference>
<dbReference type="OrthoDB" id="431557at2759"/>
<keyword evidence="6 8" id="KW-0647">Proteasome</keyword>
<name>A0A5B8MWL3_9CHLO</name>
<dbReference type="FunFam" id="3.60.20.10:FF:000007">
    <property type="entry name" value="Proteasome subunit alpha type"/>
    <property type="match status" value="1"/>
</dbReference>
<gene>
    <name evidence="10" type="ORF">A3770_13p70840</name>
</gene>
<evidence type="ECO:0000256" key="2">
    <source>
        <dbReference type="ARBA" id="ARBA00004123"/>
    </source>
</evidence>
<protein>
    <recommendedName>
        <fullName evidence="4">Proteasome subunit alpha type-3</fullName>
    </recommendedName>
</protein>
<evidence type="ECO:0000256" key="8">
    <source>
        <dbReference type="PROSITE-ProRule" id="PRU00808"/>
    </source>
</evidence>
<dbReference type="Pfam" id="PF00227">
    <property type="entry name" value="Proteasome"/>
    <property type="match status" value="1"/>
</dbReference>
<keyword evidence="5" id="KW-0963">Cytoplasm</keyword>